<dbReference type="OrthoDB" id="9780660at2"/>
<comment type="function">
    <text evidence="1">May bind long-chain fatty acids, such as palmitate, and may play a role in lipid transport or fatty acid metabolism.</text>
</comment>
<reference evidence="3 4" key="1">
    <citation type="submission" date="2016-10" db="EMBL/GenBank/DDBJ databases">
        <authorList>
            <person name="de Groot N.N."/>
        </authorList>
    </citation>
    <scope>NUCLEOTIDE SEQUENCE [LARGE SCALE GENOMIC DNA]</scope>
    <source>
        <strain evidence="3 4">DSM 23310</strain>
    </source>
</reference>
<keyword evidence="4" id="KW-1185">Reference proteome</keyword>
<evidence type="ECO:0000313" key="4">
    <source>
        <dbReference type="Proteomes" id="UP000198828"/>
    </source>
</evidence>
<dbReference type="InterPro" id="IPR003797">
    <property type="entry name" value="DegV"/>
</dbReference>
<dbReference type="InterPro" id="IPR043168">
    <property type="entry name" value="DegV_C"/>
</dbReference>
<dbReference type="Proteomes" id="UP000198828">
    <property type="component" value="Unassembled WGS sequence"/>
</dbReference>
<dbReference type="RefSeq" id="WP_093752010.1">
    <property type="nucleotide sequence ID" value="NZ_BSYN01000001.1"/>
</dbReference>
<evidence type="ECO:0000313" key="3">
    <source>
        <dbReference type="EMBL" id="SDW82853.1"/>
    </source>
</evidence>
<sequence length="291" mass="33044">MKTIVMTDSCCDLPYDFIKESNIHVIPFTYHMDGEDYSDDFGKSLDYKEFYNRIRKGSMPTTSQITAFTFEENFRKFTSEGYSVIYIGFSSQLSSTFNNAILARNMLLEENPSLDITLIDSRSASVGQGAIIFYVSQMLKEGKSKEEIIQWVEENKLKVNHWFVVDSLEHLKRGGRISSASAAVGTLLDIKPLLNVDDYGKLNVIKKIRGRKKSIKTLLDVLKLNIVNPEEQVIFINHGDCLDEAEYLKELLLKEVRVKDVMINYVGPIIGTHTGPGMLCMVFLGQDRGRI</sequence>
<dbReference type="EMBL" id="FNNG01000004">
    <property type="protein sequence ID" value="SDW82853.1"/>
    <property type="molecule type" value="Genomic_DNA"/>
</dbReference>
<dbReference type="PANTHER" id="PTHR33434">
    <property type="entry name" value="DEGV DOMAIN-CONTAINING PROTEIN DR_1986-RELATED"/>
    <property type="match status" value="1"/>
</dbReference>
<gene>
    <name evidence="3" type="ORF">SAMN05660923_01316</name>
</gene>
<organism evidence="3 4">
    <name type="scientific">Tepidimicrobium xylanilyticum</name>
    <dbReference type="NCBI Taxonomy" id="1123352"/>
    <lineage>
        <taxon>Bacteria</taxon>
        <taxon>Bacillati</taxon>
        <taxon>Bacillota</taxon>
        <taxon>Tissierellia</taxon>
        <taxon>Tissierellales</taxon>
        <taxon>Tepidimicrobiaceae</taxon>
        <taxon>Tepidimicrobium</taxon>
    </lineage>
</organism>
<dbReference type="SUPFAM" id="SSF82549">
    <property type="entry name" value="DAK1/DegV-like"/>
    <property type="match status" value="1"/>
</dbReference>
<dbReference type="InterPro" id="IPR050270">
    <property type="entry name" value="DegV_domain_contain"/>
</dbReference>
<dbReference type="Gene3D" id="3.40.50.10440">
    <property type="entry name" value="Dihydroxyacetone kinase, domain 1"/>
    <property type="match status" value="1"/>
</dbReference>
<dbReference type="Pfam" id="PF02645">
    <property type="entry name" value="DegV"/>
    <property type="match status" value="1"/>
</dbReference>
<dbReference type="PROSITE" id="PS51482">
    <property type="entry name" value="DEGV"/>
    <property type="match status" value="1"/>
</dbReference>
<accession>A0A1H2WQB4</accession>
<dbReference type="Gene3D" id="3.30.1180.10">
    <property type="match status" value="1"/>
</dbReference>
<dbReference type="NCBIfam" id="TIGR00762">
    <property type="entry name" value="DegV"/>
    <property type="match status" value="1"/>
</dbReference>
<dbReference type="PANTHER" id="PTHR33434:SF3">
    <property type="entry name" value="DEGV DOMAIN-CONTAINING PROTEIN YITS"/>
    <property type="match status" value="1"/>
</dbReference>
<dbReference type="Gene3D" id="2.20.28.50">
    <property type="entry name" value="degv family protein"/>
    <property type="match status" value="1"/>
</dbReference>
<dbReference type="AlphaFoldDB" id="A0A1H2WQB4"/>
<dbReference type="GO" id="GO:0008289">
    <property type="term" value="F:lipid binding"/>
    <property type="evidence" value="ECO:0007669"/>
    <property type="project" value="UniProtKB-KW"/>
</dbReference>
<protein>
    <submittedName>
        <fullName evidence="3">EDD domain protein, DegV family</fullName>
    </submittedName>
</protein>
<evidence type="ECO:0000256" key="1">
    <source>
        <dbReference type="ARBA" id="ARBA00003238"/>
    </source>
</evidence>
<keyword evidence="2" id="KW-0446">Lipid-binding</keyword>
<name>A0A1H2WQB4_9FIRM</name>
<proteinExistence type="predicted"/>
<evidence type="ECO:0000256" key="2">
    <source>
        <dbReference type="ARBA" id="ARBA00023121"/>
    </source>
</evidence>